<keyword evidence="9" id="KW-0804">Transcription</keyword>
<evidence type="ECO:0000259" key="14">
    <source>
        <dbReference type="PROSITE" id="PS50157"/>
    </source>
</evidence>
<dbReference type="RefSeq" id="XP_030378192.1">
    <property type="nucleotide sequence ID" value="XM_030522332.1"/>
</dbReference>
<dbReference type="PROSITE" id="PS50157">
    <property type="entry name" value="ZINC_FINGER_C2H2_2"/>
    <property type="match status" value="8"/>
</dbReference>
<organism evidence="15 16">
    <name type="scientific">Drosophila lebanonensis</name>
    <name type="common">Fruit fly</name>
    <name type="synonym">Scaptodrosophila lebanonensis</name>
    <dbReference type="NCBI Taxonomy" id="7225"/>
    <lineage>
        <taxon>Eukaryota</taxon>
        <taxon>Metazoa</taxon>
        <taxon>Ecdysozoa</taxon>
        <taxon>Arthropoda</taxon>
        <taxon>Hexapoda</taxon>
        <taxon>Insecta</taxon>
        <taxon>Pterygota</taxon>
        <taxon>Neoptera</taxon>
        <taxon>Endopterygota</taxon>
        <taxon>Diptera</taxon>
        <taxon>Brachycera</taxon>
        <taxon>Muscomorpha</taxon>
        <taxon>Ephydroidea</taxon>
        <taxon>Drosophilidae</taxon>
        <taxon>Scaptodrosophila</taxon>
    </lineage>
</organism>
<evidence type="ECO:0000256" key="7">
    <source>
        <dbReference type="ARBA" id="ARBA00023015"/>
    </source>
</evidence>
<dbReference type="Pfam" id="PF13912">
    <property type="entry name" value="zf-C2H2_6"/>
    <property type="match status" value="2"/>
</dbReference>
<proteinExistence type="inferred from homology"/>
<feature type="domain" description="C2H2-type" evidence="14">
    <location>
        <begin position="257"/>
        <end position="280"/>
    </location>
</feature>
<evidence type="ECO:0000256" key="11">
    <source>
        <dbReference type="ARBA" id="ARBA00037948"/>
    </source>
</evidence>
<evidence type="ECO:0000256" key="4">
    <source>
        <dbReference type="ARBA" id="ARBA00022737"/>
    </source>
</evidence>
<dbReference type="FunFam" id="3.30.160.60:FF:002873">
    <property type="entry name" value="GD16882"/>
    <property type="match status" value="1"/>
</dbReference>
<feature type="compositionally biased region" description="Basic and acidic residues" evidence="13">
    <location>
        <begin position="181"/>
        <end position="193"/>
    </location>
</feature>
<feature type="region of interest" description="Disordered" evidence="13">
    <location>
        <begin position="226"/>
        <end position="247"/>
    </location>
</feature>
<feature type="domain" description="C2H2-type" evidence="14">
    <location>
        <begin position="204"/>
        <end position="232"/>
    </location>
</feature>
<evidence type="ECO:0000256" key="2">
    <source>
        <dbReference type="ARBA" id="ARBA00006991"/>
    </source>
</evidence>
<evidence type="ECO:0000256" key="10">
    <source>
        <dbReference type="ARBA" id="ARBA00023242"/>
    </source>
</evidence>
<keyword evidence="7" id="KW-0805">Transcription regulation</keyword>
<dbReference type="Gene3D" id="3.30.160.60">
    <property type="entry name" value="Classic Zinc Finger"/>
    <property type="match status" value="6"/>
</dbReference>
<feature type="compositionally biased region" description="Acidic residues" evidence="13">
    <location>
        <begin position="105"/>
        <end position="121"/>
    </location>
</feature>
<keyword evidence="3" id="KW-0479">Metal-binding</keyword>
<evidence type="ECO:0000313" key="16">
    <source>
        <dbReference type="RefSeq" id="XP_030378192.1"/>
    </source>
</evidence>
<feature type="domain" description="C2H2-type" evidence="14">
    <location>
        <begin position="456"/>
        <end position="483"/>
    </location>
</feature>
<name>A0A6J2TTF0_DROLE</name>
<evidence type="ECO:0000256" key="8">
    <source>
        <dbReference type="ARBA" id="ARBA00023125"/>
    </source>
</evidence>
<evidence type="ECO:0000256" key="1">
    <source>
        <dbReference type="ARBA" id="ARBA00004123"/>
    </source>
</evidence>
<evidence type="ECO:0000313" key="15">
    <source>
        <dbReference type="Proteomes" id="UP000504634"/>
    </source>
</evidence>
<dbReference type="FunFam" id="3.30.160.60:FF:001289">
    <property type="entry name" value="Zinc finger protein 574"/>
    <property type="match status" value="1"/>
</dbReference>
<dbReference type="GO" id="GO:0000981">
    <property type="term" value="F:DNA-binding transcription factor activity, RNA polymerase II-specific"/>
    <property type="evidence" value="ECO:0007669"/>
    <property type="project" value="TreeGrafter"/>
</dbReference>
<evidence type="ECO:0000256" key="9">
    <source>
        <dbReference type="ARBA" id="ARBA00023163"/>
    </source>
</evidence>
<feature type="region of interest" description="Disordered" evidence="13">
    <location>
        <begin position="181"/>
        <end position="200"/>
    </location>
</feature>
<keyword evidence="5 12" id="KW-0863">Zinc-finger</keyword>
<evidence type="ECO:0000256" key="5">
    <source>
        <dbReference type="ARBA" id="ARBA00022771"/>
    </source>
</evidence>
<dbReference type="FunFam" id="3.30.160.60:FF:001370">
    <property type="entry name" value="Zinc finger protein"/>
    <property type="match status" value="1"/>
</dbReference>
<dbReference type="InterPro" id="IPR013087">
    <property type="entry name" value="Znf_C2H2_type"/>
</dbReference>
<keyword evidence="8" id="KW-0238">DNA-binding</keyword>
<keyword evidence="6" id="KW-0862">Zinc</keyword>
<dbReference type="GO" id="GO:0005634">
    <property type="term" value="C:nucleus"/>
    <property type="evidence" value="ECO:0007669"/>
    <property type="project" value="UniProtKB-SubCell"/>
</dbReference>
<dbReference type="InterPro" id="IPR050527">
    <property type="entry name" value="Snail/Krueppel_Znf"/>
</dbReference>
<gene>
    <name evidence="16" type="primary">LOC115626844</name>
</gene>
<dbReference type="AlphaFoldDB" id="A0A6J2TTF0"/>
<dbReference type="PANTHER" id="PTHR24388">
    <property type="entry name" value="ZINC FINGER PROTEIN"/>
    <property type="match status" value="1"/>
</dbReference>
<feature type="domain" description="C2H2-type" evidence="14">
    <location>
        <begin position="400"/>
        <end position="427"/>
    </location>
</feature>
<sequence>MLKALKPDTYAGIANAKCGEVYFQDLTSYRIDCVFCEMKSFVFGDFLLHIQNVHFENGLLKTEVVQPKQEQRGSQSPPVSVVARVNPLAWYDVEDNGIESGEIAGDAESDSDDNDDYDYGAEIDGRQDDGDMAGIQSSAIMKWDNARAVATASSGPTTQAASGRSTRSLNVCYNEDSENDVAAHGDYDADSDSKGPAARKKQKLACPDCGKVYQSKKTLRRHMMVQHKSVDSEAGNTEDDADYKPPKVSVPKLSMEYKCEHCEKIYHGKYTLKQHVKRDHDISMNETFTCTECNVKLPRQRLLDEHVVEAHGGAPCLVCGRRYRTRHELKRHQLKHSSERNVPCTHPGCGKRFFSTRHMRNHSKVHSEEKNFVCESCGYSCRNKETLRVHIRSHTGERPFACKVCSKSFPSHSGLREHMAMHSTERPHICNVCGATFSRQKGLYHHKFLHSATKQFVCKLCGNAYAQAAGLAGHMRKHRNDELNG</sequence>
<dbReference type="SUPFAM" id="SSF57667">
    <property type="entry name" value="beta-beta-alpha zinc fingers"/>
    <property type="match status" value="3"/>
</dbReference>
<reference evidence="16" key="1">
    <citation type="submission" date="2025-08" db="UniProtKB">
        <authorList>
            <consortium name="RefSeq"/>
        </authorList>
    </citation>
    <scope>IDENTIFICATION</scope>
    <source>
        <strain evidence="16">11010-0011.00</strain>
        <tissue evidence="16">Whole body</tissue>
    </source>
</reference>
<feature type="domain" description="C2H2-type" evidence="14">
    <location>
        <begin position="372"/>
        <end position="399"/>
    </location>
</feature>
<comment type="similarity">
    <text evidence="11">Belongs to the snail C2H2-type zinc-finger protein family.</text>
</comment>
<dbReference type="GeneID" id="115626844"/>
<keyword evidence="10" id="KW-0539">Nucleus</keyword>
<accession>A0A6J2TTF0</accession>
<evidence type="ECO:0000256" key="3">
    <source>
        <dbReference type="ARBA" id="ARBA00022723"/>
    </source>
</evidence>
<keyword evidence="15" id="KW-1185">Reference proteome</keyword>
<protein>
    <submittedName>
        <fullName evidence="16">Gastrula zinc finger protein XlCGF46.1</fullName>
    </submittedName>
</protein>
<evidence type="ECO:0000256" key="6">
    <source>
        <dbReference type="ARBA" id="ARBA00022833"/>
    </source>
</evidence>
<evidence type="ECO:0000256" key="12">
    <source>
        <dbReference type="PROSITE-ProRule" id="PRU00042"/>
    </source>
</evidence>
<keyword evidence="4" id="KW-0677">Repeat</keyword>
<dbReference type="PROSITE" id="PS00028">
    <property type="entry name" value="ZINC_FINGER_C2H2_1"/>
    <property type="match status" value="8"/>
</dbReference>
<feature type="region of interest" description="Disordered" evidence="13">
    <location>
        <begin position="101"/>
        <end position="132"/>
    </location>
</feature>
<dbReference type="InterPro" id="IPR036236">
    <property type="entry name" value="Znf_C2H2_sf"/>
</dbReference>
<dbReference type="Pfam" id="PF00096">
    <property type="entry name" value="zf-C2H2"/>
    <property type="match status" value="4"/>
</dbReference>
<feature type="domain" description="C2H2-type" evidence="14">
    <location>
        <begin position="342"/>
        <end position="371"/>
    </location>
</feature>
<dbReference type="GO" id="GO:0008270">
    <property type="term" value="F:zinc ion binding"/>
    <property type="evidence" value="ECO:0007669"/>
    <property type="project" value="UniProtKB-KW"/>
</dbReference>
<comment type="subcellular location">
    <subcellularLocation>
        <location evidence="1">Nucleus</location>
    </subcellularLocation>
</comment>
<dbReference type="GO" id="GO:0000978">
    <property type="term" value="F:RNA polymerase II cis-regulatory region sequence-specific DNA binding"/>
    <property type="evidence" value="ECO:0007669"/>
    <property type="project" value="TreeGrafter"/>
</dbReference>
<dbReference type="SMART" id="SM00355">
    <property type="entry name" value="ZnF_C2H2"/>
    <property type="match status" value="10"/>
</dbReference>
<dbReference type="OrthoDB" id="6077919at2759"/>
<evidence type="ECO:0000256" key="13">
    <source>
        <dbReference type="SAM" id="MobiDB-lite"/>
    </source>
</evidence>
<dbReference type="Proteomes" id="UP000504634">
    <property type="component" value="Unplaced"/>
</dbReference>
<comment type="similarity">
    <text evidence="2">Belongs to the krueppel C2H2-type zinc-finger protein family.</text>
</comment>
<feature type="domain" description="C2H2-type" evidence="14">
    <location>
        <begin position="428"/>
        <end position="455"/>
    </location>
</feature>
<feature type="domain" description="C2H2-type" evidence="14">
    <location>
        <begin position="314"/>
        <end position="341"/>
    </location>
</feature>
<dbReference type="PANTHER" id="PTHR24388:SF53">
    <property type="entry name" value="CHORION TRANSCRIPTION FACTOR CF2-RELATED"/>
    <property type="match status" value="1"/>
</dbReference>